<dbReference type="PANTHER" id="PTHR47958">
    <property type="entry name" value="ATP-DEPENDENT RNA HELICASE DBP3"/>
    <property type="match status" value="1"/>
</dbReference>
<evidence type="ECO:0000313" key="13">
    <source>
        <dbReference type="EMBL" id="CAD7569720.1"/>
    </source>
</evidence>
<dbReference type="GO" id="GO:0005524">
    <property type="term" value="F:ATP binding"/>
    <property type="evidence" value="ECO:0007669"/>
    <property type="project" value="UniProtKB-KW"/>
</dbReference>
<keyword evidence="5 8" id="KW-0067">ATP-binding</keyword>
<proteinExistence type="inferred from homology"/>
<dbReference type="InterPro" id="IPR027417">
    <property type="entry name" value="P-loop_NTPase"/>
</dbReference>
<dbReference type="PROSITE" id="PS00039">
    <property type="entry name" value="DEAD_ATP_HELICASE"/>
    <property type="match status" value="1"/>
</dbReference>
<reference evidence="13" key="1">
    <citation type="submission" date="2020-11" db="EMBL/GenBank/DDBJ databases">
        <authorList>
            <person name="Tran Van P."/>
        </authorList>
    </citation>
    <scope>NUCLEOTIDE SEQUENCE</scope>
</reference>
<dbReference type="PROSITE" id="PS51195">
    <property type="entry name" value="Q_MOTIF"/>
    <property type="match status" value="1"/>
</dbReference>
<sequence>MLSGEPYWSEVLTTDPEVLGWILGASRLSEKPSDYLGSSDCGTGGGDRRGGGNFSNNRQGGAGGRFGGNDRRGGANGGSSFGGSGGSFGGGFQGGMKGKQPGGGLRKINWDMNQLRPFAKNFYVPHPQISARQDFEVEGYRAGKEITLKGSNLPHPIQRFEEANFPEYIMNEILKQGFSEPTSIQAQGWPIAMSGRDMVGIAQTGSGKTLAYMLPATIHINNQERLSRGDGPIALILAPTRELAQQIQTVAQDFGSSSYVRNTCIFGGAPKGPQLCGCLQMRDLERGVEVCIATPGRLIDMLERGNTNLKRCTYLVLDEADRMLDMGFEPQIRKILEQIRPDRQTLMWSATWPKEVRNLAEEFLTDYIQINVGSLQLSANHNILQIVDVCQEHEKQQKLTTLLHDIACDRNAKTIIFVETKRKVEDITRSIRGFGYPAVCMHGDKSQQDRDYVLREFRNGNSNILVATDVAARGLESFEAISPFYVVICSLGCLDVEGIKFVINFDYPNSSEDYIHRIGRTGRNQASGTSYAFFTQSNSRQAKDLVNVLREANQSVNPKLDEMANRGGFGGGGRSKSNSDMSSNRSRPSRFTSASEAPQSAALQLASSLVQNMYTSPPPSVLFLSQPPPPPPSNSFGNHFGQRQAVQH</sequence>
<dbReference type="GO" id="GO:0010468">
    <property type="term" value="P:regulation of gene expression"/>
    <property type="evidence" value="ECO:0007669"/>
    <property type="project" value="UniProtKB-ARBA"/>
</dbReference>
<dbReference type="SMART" id="SM00490">
    <property type="entry name" value="HELICc"/>
    <property type="match status" value="1"/>
</dbReference>
<dbReference type="InterPro" id="IPR014001">
    <property type="entry name" value="Helicase_ATP-bd"/>
</dbReference>
<feature type="region of interest" description="Disordered" evidence="9">
    <location>
        <begin position="32"/>
        <end position="108"/>
    </location>
</feature>
<feature type="region of interest" description="Disordered" evidence="9">
    <location>
        <begin position="556"/>
        <end position="598"/>
    </location>
</feature>
<dbReference type="FunFam" id="3.40.50.300:FF:000079">
    <property type="entry name" value="probable ATP-dependent RNA helicase DDX17"/>
    <property type="match status" value="1"/>
</dbReference>
<dbReference type="SMART" id="SM00487">
    <property type="entry name" value="DEXDc"/>
    <property type="match status" value="1"/>
</dbReference>
<protein>
    <recommendedName>
        <fullName evidence="1">RNA helicase</fullName>
        <ecNumber evidence="1">3.6.4.13</ecNumber>
    </recommendedName>
</protein>
<feature type="compositionally biased region" description="Low complexity" evidence="9">
    <location>
        <begin position="575"/>
        <end position="598"/>
    </location>
</feature>
<feature type="region of interest" description="Disordered" evidence="9">
    <location>
        <begin position="616"/>
        <end position="648"/>
    </location>
</feature>
<dbReference type="Pfam" id="PF00270">
    <property type="entry name" value="DEAD"/>
    <property type="match status" value="1"/>
</dbReference>
<dbReference type="InterPro" id="IPR011545">
    <property type="entry name" value="DEAD/DEAH_box_helicase_dom"/>
</dbReference>
<keyword evidence="2 8" id="KW-0547">Nucleotide-binding</keyword>
<evidence type="ECO:0000256" key="6">
    <source>
        <dbReference type="ARBA" id="ARBA00047984"/>
    </source>
</evidence>
<dbReference type="CDD" id="cd18787">
    <property type="entry name" value="SF2_C_DEAD"/>
    <property type="match status" value="1"/>
</dbReference>
<dbReference type="PROSITE" id="PS51192">
    <property type="entry name" value="HELICASE_ATP_BIND_1"/>
    <property type="match status" value="1"/>
</dbReference>
<evidence type="ECO:0000256" key="2">
    <source>
        <dbReference type="ARBA" id="ARBA00022741"/>
    </source>
</evidence>
<evidence type="ECO:0000256" key="7">
    <source>
        <dbReference type="PROSITE-ProRule" id="PRU00552"/>
    </source>
</evidence>
<gene>
    <name evidence="13" type="ORF">TCMB3V08_LOCUS2449</name>
</gene>
<feature type="domain" description="Helicase C-terminal" evidence="11">
    <location>
        <begin position="398"/>
        <end position="564"/>
    </location>
</feature>
<dbReference type="SUPFAM" id="SSF52540">
    <property type="entry name" value="P-loop containing nucleoside triphosphate hydrolases"/>
    <property type="match status" value="2"/>
</dbReference>
<feature type="short sequence motif" description="Q motif" evidence="7">
    <location>
        <begin position="158"/>
        <end position="186"/>
    </location>
</feature>
<accession>A0A7R9P4H0</accession>
<evidence type="ECO:0000259" key="11">
    <source>
        <dbReference type="PROSITE" id="PS51194"/>
    </source>
</evidence>
<name>A0A7R9P4H0_TIMCA</name>
<dbReference type="EC" id="3.6.4.13" evidence="1"/>
<dbReference type="Gene3D" id="3.40.50.300">
    <property type="entry name" value="P-loop containing nucleotide triphosphate hydrolases"/>
    <property type="match status" value="2"/>
</dbReference>
<keyword evidence="3 8" id="KW-0378">Hydrolase</keyword>
<feature type="domain" description="DEAD-box RNA helicase Q" evidence="12">
    <location>
        <begin position="158"/>
        <end position="186"/>
    </location>
</feature>
<dbReference type="PROSITE" id="PS51194">
    <property type="entry name" value="HELICASE_CTER"/>
    <property type="match status" value="1"/>
</dbReference>
<feature type="compositionally biased region" description="Pro residues" evidence="9">
    <location>
        <begin position="616"/>
        <end position="633"/>
    </location>
</feature>
<dbReference type="EMBL" id="OE179782">
    <property type="protein sequence ID" value="CAD7569720.1"/>
    <property type="molecule type" value="Genomic_DNA"/>
</dbReference>
<keyword evidence="4 8" id="KW-0347">Helicase</keyword>
<evidence type="ECO:0000256" key="1">
    <source>
        <dbReference type="ARBA" id="ARBA00012552"/>
    </source>
</evidence>
<comment type="catalytic activity">
    <reaction evidence="6">
        <text>ATP + H2O = ADP + phosphate + H(+)</text>
        <dbReference type="Rhea" id="RHEA:13065"/>
        <dbReference type="ChEBI" id="CHEBI:15377"/>
        <dbReference type="ChEBI" id="CHEBI:15378"/>
        <dbReference type="ChEBI" id="CHEBI:30616"/>
        <dbReference type="ChEBI" id="CHEBI:43474"/>
        <dbReference type="ChEBI" id="CHEBI:456216"/>
        <dbReference type="EC" id="3.6.4.13"/>
    </reaction>
</comment>
<dbReference type="Pfam" id="PF00271">
    <property type="entry name" value="Helicase_C"/>
    <property type="match status" value="1"/>
</dbReference>
<dbReference type="GO" id="GO:0003676">
    <property type="term" value="F:nucleic acid binding"/>
    <property type="evidence" value="ECO:0007669"/>
    <property type="project" value="InterPro"/>
</dbReference>
<feature type="domain" description="Helicase ATP-binding" evidence="10">
    <location>
        <begin position="189"/>
        <end position="370"/>
    </location>
</feature>
<evidence type="ECO:0000259" key="10">
    <source>
        <dbReference type="PROSITE" id="PS51192"/>
    </source>
</evidence>
<evidence type="ECO:0000256" key="9">
    <source>
        <dbReference type="SAM" id="MobiDB-lite"/>
    </source>
</evidence>
<organism evidence="13">
    <name type="scientific">Timema californicum</name>
    <name type="common">California timema</name>
    <name type="synonym">Walking stick</name>
    <dbReference type="NCBI Taxonomy" id="61474"/>
    <lineage>
        <taxon>Eukaryota</taxon>
        <taxon>Metazoa</taxon>
        <taxon>Ecdysozoa</taxon>
        <taxon>Arthropoda</taxon>
        <taxon>Hexapoda</taxon>
        <taxon>Insecta</taxon>
        <taxon>Pterygota</taxon>
        <taxon>Neoptera</taxon>
        <taxon>Polyneoptera</taxon>
        <taxon>Phasmatodea</taxon>
        <taxon>Timematodea</taxon>
        <taxon>Timematoidea</taxon>
        <taxon>Timematidae</taxon>
        <taxon>Timema</taxon>
    </lineage>
</organism>
<evidence type="ECO:0000256" key="4">
    <source>
        <dbReference type="ARBA" id="ARBA00022806"/>
    </source>
</evidence>
<feature type="compositionally biased region" description="Gly residues" evidence="9">
    <location>
        <begin position="74"/>
        <end position="105"/>
    </location>
</feature>
<dbReference type="GO" id="GO:0016787">
    <property type="term" value="F:hydrolase activity"/>
    <property type="evidence" value="ECO:0007669"/>
    <property type="project" value="UniProtKB-KW"/>
</dbReference>
<evidence type="ECO:0000259" key="12">
    <source>
        <dbReference type="PROSITE" id="PS51195"/>
    </source>
</evidence>
<comment type="similarity">
    <text evidence="8">Belongs to the DEAD box helicase family.</text>
</comment>
<dbReference type="AlphaFoldDB" id="A0A7R9P4H0"/>
<dbReference type="InterPro" id="IPR001650">
    <property type="entry name" value="Helicase_C-like"/>
</dbReference>
<dbReference type="InterPro" id="IPR000629">
    <property type="entry name" value="RNA-helicase_DEAD-box_CS"/>
</dbReference>
<evidence type="ECO:0000256" key="3">
    <source>
        <dbReference type="ARBA" id="ARBA00022801"/>
    </source>
</evidence>
<evidence type="ECO:0000256" key="5">
    <source>
        <dbReference type="ARBA" id="ARBA00022840"/>
    </source>
</evidence>
<dbReference type="GO" id="GO:0003724">
    <property type="term" value="F:RNA helicase activity"/>
    <property type="evidence" value="ECO:0007669"/>
    <property type="project" value="UniProtKB-EC"/>
</dbReference>
<dbReference type="InterPro" id="IPR014014">
    <property type="entry name" value="RNA_helicase_DEAD_Q_motif"/>
</dbReference>
<evidence type="ECO:0000256" key="8">
    <source>
        <dbReference type="RuleBase" id="RU000492"/>
    </source>
</evidence>